<feature type="compositionally biased region" description="Acidic residues" evidence="2">
    <location>
        <begin position="810"/>
        <end position="822"/>
    </location>
</feature>
<sequence>MLSAGRPGCAALPLHLVVGPPTHGVALYAAQMAEALGAEIRRASTPEDALRAAHEIRDAGLERVHLHVTDHLFGRSPAEAAESIEGIAAVVGSLSLTLHDIPQASDGPRNLRRRSEAYARIIRAADAVVLNSRHEKRLLREAGIPAAPLTGVIPLPLVPGPRAEGAAEGGSGPEAGARGAASAPEAAVADGSSAEAAAQRAGRPATLGLFGYIYPGKGHAELIEAAARQDPPARVLALGAVATGHDELVRELTAAATARGVDFEVTGFIEDADLPAQLERVDVPVCFHRHFSASGSLNTWISAGRRPLAPDTRYTREMADLRPGTLTLVPDEASLAGAVRRALADPASTRLAPGSLPHGLADAAAEYARFFERAAAGVPQASVVVPYYDDGTSAAPAERLRLILDAIKGQSARDLDVVVADDGSPQPPHLPGWARLVRQEDRGFRAAAARGLGADAAWGQTLVFLDADTVPDPDFVERLTAPLLTGEADLAVGRRDHAWLTGPEAGTPLDSPAWLRDAYARTENLAAADARAYQLVISAVLAVRRDLFEEIGGFDESLSGYGGEDWELAHRAWEAGARMIHVPEARAVHDGPDWGERDGRSHERARREKNAETRALAERIPAGWTRPAGVVFARPELAVRCAGGAWDADDGDALAAWIGALLAVRPDARVELPAGAGPAVAALFAADPRVGVGEVRGAETSGSAAEEGGTAARAAGARFTLVVSRLFEPGVLPAAMAALDDAPENGELGGVRRRAVVVIPSEPAPQGADAAPQEKAGPPPRVAARLTSARAEALRARGLGDEARQPEAGPEADAEAGPEADAEAGLAVEADAFPRLPDLERTWAGW</sequence>
<evidence type="ECO:0000259" key="4">
    <source>
        <dbReference type="Pfam" id="PF02709"/>
    </source>
</evidence>
<feature type="compositionally biased region" description="Basic and acidic residues" evidence="2">
    <location>
        <begin position="837"/>
        <end position="846"/>
    </location>
</feature>
<gene>
    <name evidence="5" type="ORF">J2S35_000469</name>
</gene>
<dbReference type="PANTHER" id="PTHR43179:SF7">
    <property type="entry name" value="RHAMNOSYLTRANSFERASE WBBL"/>
    <property type="match status" value="1"/>
</dbReference>
<dbReference type="InterPro" id="IPR027791">
    <property type="entry name" value="Galactosyl_T_C"/>
</dbReference>
<feature type="domain" description="Glycosyltransferase 2-like" evidence="3">
    <location>
        <begin position="382"/>
        <end position="498"/>
    </location>
</feature>
<evidence type="ECO:0000313" key="5">
    <source>
        <dbReference type="EMBL" id="MDR6891529.1"/>
    </source>
</evidence>
<keyword evidence="1" id="KW-0808">Transferase</keyword>
<dbReference type="EMBL" id="JAVDUI010000001">
    <property type="protein sequence ID" value="MDR6891529.1"/>
    <property type="molecule type" value="Genomic_DNA"/>
</dbReference>
<comment type="caution">
    <text evidence="5">The sequence shown here is derived from an EMBL/GenBank/DDBJ whole genome shotgun (WGS) entry which is preliminary data.</text>
</comment>
<organism evidence="5 6">
    <name type="scientific">Falsarthrobacter nasiphocae</name>
    <dbReference type="NCBI Taxonomy" id="189863"/>
    <lineage>
        <taxon>Bacteria</taxon>
        <taxon>Bacillati</taxon>
        <taxon>Actinomycetota</taxon>
        <taxon>Actinomycetes</taxon>
        <taxon>Micrococcales</taxon>
        <taxon>Micrococcaceae</taxon>
        <taxon>Falsarthrobacter</taxon>
    </lineage>
</organism>
<dbReference type="GO" id="GO:0016740">
    <property type="term" value="F:transferase activity"/>
    <property type="evidence" value="ECO:0007669"/>
    <property type="project" value="UniProtKB-KW"/>
</dbReference>
<evidence type="ECO:0000313" key="6">
    <source>
        <dbReference type="Proteomes" id="UP001247307"/>
    </source>
</evidence>
<feature type="region of interest" description="Disordered" evidence="2">
    <location>
        <begin position="590"/>
        <end position="614"/>
    </location>
</feature>
<dbReference type="Gene3D" id="3.90.550.10">
    <property type="entry name" value="Spore Coat Polysaccharide Biosynthesis Protein SpsA, Chain A"/>
    <property type="match status" value="1"/>
</dbReference>
<feature type="region of interest" description="Disordered" evidence="2">
    <location>
        <begin position="762"/>
        <end position="784"/>
    </location>
</feature>
<evidence type="ECO:0000256" key="2">
    <source>
        <dbReference type="SAM" id="MobiDB-lite"/>
    </source>
</evidence>
<evidence type="ECO:0000259" key="3">
    <source>
        <dbReference type="Pfam" id="PF00535"/>
    </source>
</evidence>
<feature type="compositionally biased region" description="Low complexity" evidence="2">
    <location>
        <begin position="174"/>
        <end position="188"/>
    </location>
</feature>
<dbReference type="PANTHER" id="PTHR43179">
    <property type="entry name" value="RHAMNOSYLTRANSFERASE WBBL"/>
    <property type="match status" value="1"/>
</dbReference>
<protein>
    <submittedName>
        <fullName evidence="5">GT2 family glycosyltransferase/glycosyltransferase involved in cell wall biosynthesis</fullName>
    </submittedName>
</protein>
<keyword evidence="6" id="KW-1185">Reference proteome</keyword>
<dbReference type="RefSeq" id="WP_309849416.1">
    <property type="nucleotide sequence ID" value="NZ_JAVDUI010000001.1"/>
</dbReference>
<name>A0AAE3YG44_9MICC</name>
<dbReference type="Pfam" id="PF02709">
    <property type="entry name" value="Glyco_transf_7C"/>
    <property type="match status" value="1"/>
</dbReference>
<accession>A0AAE3YG44</accession>
<reference evidence="5" key="1">
    <citation type="submission" date="2023-07" db="EMBL/GenBank/DDBJ databases">
        <title>Sequencing the genomes of 1000 actinobacteria strains.</title>
        <authorList>
            <person name="Klenk H.-P."/>
        </authorList>
    </citation>
    <scope>NUCLEOTIDE SEQUENCE</scope>
    <source>
        <strain evidence="5">DSM 13988</strain>
    </source>
</reference>
<feature type="region of interest" description="Disordered" evidence="2">
    <location>
        <begin position="797"/>
        <end position="846"/>
    </location>
</feature>
<dbReference type="InterPro" id="IPR029044">
    <property type="entry name" value="Nucleotide-diphossugar_trans"/>
</dbReference>
<proteinExistence type="predicted"/>
<dbReference type="Gene3D" id="3.40.50.2000">
    <property type="entry name" value="Glycogen Phosphorylase B"/>
    <property type="match status" value="1"/>
</dbReference>
<feature type="region of interest" description="Disordered" evidence="2">
    <location>
        <begin position="162"/>
        <end position="188"/>
    </location>
</feature>
<evidence type="ECO:0000256" key="1">
    <source>
        <dbReference type="ARBA" id="ARBA00022679"/>
    </source>
</evidence>
<dbReference type="SUPFAM" id="SSF53448">
    <property type="entry name" value="Nucleotide-diphospho-sugar transferases"/>
    <property type="match status" value="1"/>
</dbReference>
<dbReference type="SUPFAM" id="SSF53756">
    <property type="entry name" value="UDP-Glycosyltransferase/glycogen phosphorylase"/>
    <property type="match status" value="1"/>
</dbReference>
<dbReference type="Proteomes" id="UP001247307">
    <property type="component" value="Unassembled WGS sequence"/>
</dbReference>
<dbReference type="InterPro" id="IPR001173">
    <property type="entry name" value="Glyco_trans_2-like"/>
</dbReference>
<dbReference type="Pfam" id="PF00535">
    <property type="entry name" value="Glycos_transf_2"/>
    <property type="match status" value="1"/>
</dbReference>
<feature type="domain" description="Galactosyltransferase C-terminal" evidence="4">
    <location>
        <begin position="533"/>
        <end position="584"/>
    </location>
</feature>
<dbReference type="AlphaFoldDB" id="A0AAE3YG44"/>